<accession>A0ABV0V3S2</accession>
<proteinExistence type="predicted"/>
<dbReference type="Proteomes" id="UP001482620">
    <property type="component" value="Unassembled WGS sequence"/>
</dbReference>
<organism evidence="2 3">
    <name type="scientific">Ilyodon furcidens</name>
    <name type="common">goldbreast splitfin</name>
    <dbReference type="NCBI Taxonomy" id="33524"/>
    <lineage>
        <taxon>Eukaryota</taxon>
        <taxon>Metazoa</taxon>
        <taxon>Chordata</taxon>
        <taxon>Craniata</taxon>
        <taxon>Vertebrata</taxon>
        <taxon>Euteleostomi</taxon>
        <taxon>Actinopterygii</taxon>
        <taxon>Neopterygii</taxon>
        <taxon>Teleostei</taxon>
        <taxon>Neoteleostei</taxon>
        <taxon>Acanthomorphata</taxon>
        <taxon>Ovalentaria</taxon>
        <taxon>Atherinomorphae</taxon>
        <taxon>Cyprinodontiformes</taxon>
        <taxon>Goodeidae</taxon>
        <taxon>Ilyodon</taxon>
    </lineage>
</organism>
<evidence type="ECO:0000256" key="1">
    <source>
        <dbReference type="SAM" id="Phobius"/>
    </source>
</evidence>
<evidence type="ECO:0000313" key="2">
    <source>
        <dbReference type="EMBL" id="MEQ2251300.1"/>
    </source>
</evidence>
<protein>
    <submittedName>
        <fullName evidence="2">Uncharacterized protein</fullName>
    </submittedName>
</protein>
<dbReference type="EMBL" id="JAHRIQ010093352">
    <property type="protein sequence ID" value="MEQ2251300.1"/>
    <property type="molecule type" value="Genomic_DNA"/>
</dbReference>
<sequence length="109" mass="12277">MVLEFSGALVDRTPPGENIKTNTAYMDLNAKSLNPWRPDYIKLLEIYPFLFLIISHSINIILLIFVLWSVVLYIALDTLESSELTVVSANSLEILSNSVKNLGDRKLPL</sequence>
<keyword evidence="1" id="KW-0472">Membrane</keyword>
<reference evidence="2 3" key="1">
    <citation type="submission" date="2021-06" db="EMBL/GenBank/DDBJ databases">
        <authorList>
            <person name="Palmer J.M."/>
        </authorList>
    </citation>
    <scope>NUCLEOTIDE SEQUENCE [LARGE SCALE GENOMIC DNA]</scope>
    <source>
        <strain evidence="3">if_2019</strain>
        <tissue evidence="2">Muscle</tissue>
    </source>
</reference>
<evidence type="ECO:0000313" key="3">
    <source>
        <dbReference type="Proteomes" id="UP001482620"/>
    </source>
</evidence>
<gene>
    <name evidence="2" type="ORF">ILYODFUR_009548</name>
</gene>
<keyword evidence="1" id="KW-1133">Transmembrane helix</keyword>
<keyword evidence="3" id="KW-1185">Reference proteome</keyword>
<feature type="transmembrane region" description="Helical" evidence="1">
    <location>
        <begin position="46"/>
        <end position="76"/>
    </location>
</feature>
<name>A0ABV0V3S2_9TELE</name>
<keyword evidence="1" id="KW-0812">Transmembrane</keyword>
<comment type="caution">
    <text evidence="2">The sequence shown here is derived from an EMBL/GenBank/DDBJ whole genome shotgun (WGS) entry which is preliminary data.</text>
</comment>